<organism evidence="1">
    <name type="scientific">Shewanella putrefaciens (strain CN-32 / ATCC BAA-453)</name>
    <dbReference type="NCBI Taxonomy" id="319224"/>
    <lineage>
        <taxon>Bacteria</taxon>
        <taxon>Pseudomonadati</taxon>
        <taxon>Pseudomonadota</taxon>
        <taxon>Gammaproteobacteria</taxon>
        <taxon>Alteromonadales</taxon>
        <taxon>Shewanellaceae</taxon>
        <taxon>Shewanella</taxon>
    </lineage>
</organism>
<gene>
    <name evidence="1" type="ordered locus">Sputcn32_0296</name>
</gene>
<dbReference type="AlphaFoldDB" id="A4Y245"/>
<accession>A4Y245</accession>
<evidence type="ECO:0000313" key="1">
    <source>
        <dbReference type="EMBL" id="ABP74028.1"/>
    </source>
</evidence>
<sequence length="106" mass="11784" precursor="true">MLKDIVFGVATFALAGVLFVTPVKSEGMIIFQGMIVEPSCELNINSVQCLETGTSSIHHSFAYFSIDNQGLLVGESKRLLGVTKKIDKIDIVRFDRDEYMVTANYF</sequence>
<reference evidence="1" key="1">
    <citation type="submission" date="2007-04" db="EMBL/GenBank/DDBJ databases">
        <title>Complete sequence of Shewanella putrefaciens CN-32.</title>
        <authorList>
            <consortium name="US DOE Joint Genome Institute"/>
            <person name="Copeland A."/>
            <person name="Lucas S."/>
            <person name="Lapidus A."/>
            <person name="Barry K."/>
            <person name="Detter J.C."/>
            <person name="Glavina del Rio T."/>
            <person name="Hammon N."/>
            <person name="Israni S."/>
            <person name="Dalin E."/>
            <person name="Tice H."/>
            <person name="Pitluck S."/>
            <person name="Chain P."/>
            <person name="Malfatti S."/>
            <person name="Shin M."/>
            <person name="Vergez L."/>
            <person name="Schmutz J."/>
            <person name="Larimer F."/>
            <person name="Land M."/>
            <person name="Hauser L."/>
            <person name="Kyrpides N."/>
            <person name="Mikhailova N."/>
            <person name="Romine M.F."/>
            <person name="Fredrickson J."/>
            <person name="Tiedje J."/>
            <person name="Richardson P."/>
        </authorList>
    </citation>
    <scope>NUCLEOTIDE SEQUENCE [LARGE SCALE GENOMIC DNA]</scope>
    <source>
        <strain evidence="1">CN-32</strain>
    </source>
</reference>
<proteinExistence type="predicted"/>
<dbReference type="HOGENOM" id="CLU_2221427_0_0_6"/>
<dbReference type="EMBL" id="CP000681">
    <property type="protein sequence ID" value="ABP74028.1"/>
    <property type="molecule type" value="Genomic_DNA"/>
</dbReference>
<protein>
    <submittedName>
        <fullName evidence="1">Uncharacterized protein</fullName>
    </submittedName>
</protein>
<dbReference type="KEGG" id="spc:Sputcn32_0296"/>
<name>A4Y245_SHEPC</name>